<dbReference type="InterPro" id="IPR001584">
    <property type="entry name" value="Integrase_cat-core"/>
</dbReference>
<proteinExistence type="inferred from homology"/>
<reference evidence="4 5" key="1">
    <citation type="submission" date="2016-11" db="EMBL/GenBank/DDBJ databases">
        <title>Description of two novel members of the family Erysipelotrichaceae: Ileibacterium lipovorans gen. nov., sp. nov. and Dubosiella newyorkensis, gen. nov., sp. nov.</title>
        <authorList>
            <person name="Cox L.M."/>
            <person name="Sohn J."/>
            <person name="Tyrrell K.L."/>
            <person name="Citron D.M."/>
            <person name="Lawson P.A."/>
            <person name="Patel N.B."/>
            <person name="Iizumi T."/>
            <person name="Perez-Perez G.I."/>
            <person name="Goldstein E.J."/>
            <person name="Blaser M.J."/>
        </authorList>
    </citation>
    <scope>NUCLEOTIDE SEQUENCE [LARGE SCALE GENOMIC DNA]</scope>
    <source>
        <strain evidence="4 5">NYU-BL-A3</strain>
    </source>
</reference>
<organism evidence="4 5">
    <name type="scientific">Ileibacterium valens</name>
    <dbReference type="NCBI Taxonomy" id="1862668"/>
    <lineage>
        <taxon>Bacteria</taxon>
        <taxon>Bacillati</taxon>
        <taxon>Bacillota</taxon>
        <taxon>Erysipelotrichia</taxon>
        <taxon>Erysipelotrichales</taxon>
        <taxon>Erysipelotrichaceae</taxon>
        <taxon>Ileibacterium</taxon>
    </lineage>
</organism>
<sequence length="481" mass="56153">MDYHTIISLKLKGLSNQKVADIVGVSRETVRQRWKKYSREHHRLVTDQMSAEDFEKTKEVIIDPPSYDSSNRSSRKYNEQIDELLDQILLDEENKAKELTSRKQRLTCLQIHELIRKAGYDIGLTTITAKVREKRNRNRECFIAQTYEYGQRFEYDFGEVELFIGDVKQKVQMAVIACPASGYRWARLYDSQRMEVFLDSHVRFFHEVSGCFTEGVYDNMRNAVSHFTWTQKTVNEELMKLSLYYGFHVNLTNARSGNEKGTVEGSVKVIRNKAFAIRYKFDSFEEAQDYLQQVLAKMNVHSKIEEEKKVLKPIPAVPYETAQITSAKVNKYSFIRVDSNFYSVPESLIEKTVKVKKYPDHITVLYNQQIAADHQRMKGKNKTRLDIRHYLGTLNKKPGALRNSTVLKQEPVLEEFFKKYFTEKPKEFIEFIRQHQDVPFTELEQLYRKEVLMIGQGSEISIRTGTEISEVSSLFIGGEQS</sequence>
<comment type="caution">
    <text evidence="4">The sequence shown here is derived from an EMBL/GenBank/DDBJ whole genome shotgun (WGS) entry which is preliminary data.</text>
</comment>
<evidence type="ECO:0000256" key="2">
    <source>
        <dbReference type="SAM" id="Coils"/>
    </source>
</evidence>
<dbReference type="GO" id="GO:0015074">
    <property type="term" value="P:DNA integration"/>
    <property type="evidence" value="ECO:0007669"/>
    <property type="project" value="InterPro"/>
</dbReference>
<feature type="coiled-coil region" evidence="2">
    <location>
        <begin position="67"/>
        <end position="109"/>
    </location>
</feature>
<dbReference type="Gene3D" id="3.30.420.10">
    <property type="entry name" value="Ribonuclease H-like superfamily/Ribonuclease H"/>
    <property type="match status" value="1"/>
</dbReference>
<keyword evidence="5" id="KW-1185">Reference proteome</keyword>
<dbReference type="NCBIfam" id="NF033546">
    <property type="entry name" value="transpos_IS21"/>
    <property type="match status" value="1"/>
</dbReference>
<comment type="similarity">
    <text evidence="1">Belongs to the transposase IS21/IS408/IS1162 family.</text>
</comment>
<feature type="domain" description="Integrase catalytic" evidence="3">
    <location>
        <begin position="144"/>
        <end position="321"/>
    </location>
</feature>
<dbReference type="InterPro" id="IPR036397">
    <property type="entry name" value="RNaseH_sf"/>
</dbReference>
<dbReference type="EMBL" id="MPJW01000106">
    <property type="protein sequence ID" value="OLU40489.1"/>
    <property type="molecule type" value="Genomic_DNA"/>
</dbReference>
<dbReference type="AlphaFoldDB" id="A0A1U7NGQ2"/>
<dbReference type="GO" id="GO:0003676">
    <property type="term" value="F:nucleic acid binding"/>
    <property type="evidence" value="ECO:0007669"/>
    <property type="project" value="InterPro"/>
</dbReference>
<accession>A0A1U7NGQ2</accession>
<evidence type="ECO:0000259" key="3">
    <source>
        <dbReference type="PROSITE" id="PS50994"/>
    </source>
</evidence>
<name>A0A1U7NGQ2_9FIRM</name>
<gene>
    <name evidence="4" type="ORF">BO222_05000</name>
</gene>
<keyword evidence="2" id="KW-0175">Coiled coil</keyword>
<dbReference type="InterPro" id="IPR054353">
    <property type="entry name" value="IstA-like_C"/>
</dbReference>
<evidence type="ECO:0000313" key="4">
    <source>
        <dbReference type="EMBL" id="OLU40489.1"/>
    </source>
</evidence>
<dbReference type="PANTHER" id="PTHR35004">
    <property type="entry name" value="TRANSPOSASE RV3428C-RELATED"/>
    <property type="match status" value="1"/>
</dbReference>
<dbReference type="PANTHER" id="PTHR35004:SF7">
    <property type="entry name" value="INTEGRASE PROTEIN"/>
    <property type="match status" value="1"/>
</dbReference>
<dbReference type="Pfam" id="PF22483">
    <property type="entry name" value="Mu-transpos_C_2"/>
    <property type="match status" value="1"/>
</dbReference>
<evidence type="ECO:0000256" key="1">
    <source>
        <dbReference type="ARBA" id="ARBA00009277"/>
    </source>
</evidence>
<dbReference type="Proteomes" id="UP000186341">
    <property type="component" value="Unassembled WGS sequence"/>
</dbReference>
<evidence type="ECO:0000313" key="5">
    <source>
        <dbReference type="Proteomes" id="UP000186341"/>
    </source>
</evidence>
<dbReference type="PROSITE" id="PS50994">
    <property type="entry name" value="INTEGRASE"/>
    <property type="match status" value="1"/>
</dbReference>
<protein>
    <recommendedName>
        <fullName evidence="3">Integrase catalytic domain-containing protein</fullName>
    </recommendedName>
</protein>